<organism evidence="8">
    <name type="scientific">Hellea balneolensis</name>
    <dbReference type="NCBI Taxonomy" id="287478"/>
    <lineage>
        <taxon>Bacteria</taxon>
        <taxon>Pseudomonadati</taxon>
        <taxon>Pseudomonadota</taxon>
        <taxon>Alphaproteobacteria</taxon>
        <taxon>Maricaulales</taxon>
        <taxon>Robiginitomaculaceae</taxon>
        <taxon>Hellea</taxon>
    </lineage>
</organism>
<feature type="transmembrane region" description="Helical" evidence="6">
    <location>
        <begin position="244"/>
        <end position="262"/>
    </location>
</feature>
<feature type="transmembrane region" description="Helical" evidence="6">
    <location>
        <begin position="269"/>
        <end position="287"/>
    </location>
</feature>
<feature type="transmembrane region" description="Helical" evidence="6">
    <location>
        <begin position="206"/>
        <end position="232"/>
    </location>
</feature>
<feature type="transmembrane region" description="Helical" evidence="6">
    <location>
        <begin position="361"/>
        <end position="380"/>
    </location>
</feature>
<evidence type="ECO:0000256" key="4">
    <source>
        <dbReference type="ARBA" id="ARBA00022989"/>
    </source>
</evidence>
<dbReference type="InterPro" id="IPR050189">
    <property type="entry name" value="MFS_Efflux_Transporters"/>
</dbReference>
<keyword evidence="3 6" id="KW-0812">Transmembrane</keyword>
<comment type="subcellular location">
    <subcellularLocation>
        <location evidence="1">Cell membrane</location>
        <topology evidence="1">Multi-pass membrane protein</topology>
    </subcellularLocation>
</comment>
<dbReference type="EMBL" id="DRMN01000029">
    <property type="protein sequence ID" value="HFB54355.1"/>
    <property type="molecule type" value="Genomic_DNA"/>
</dbReference>
<dbReference type="PANTHER" id="PTHR43124:SF10">
    <property type="entry name" value="PURINE EFFLUX PUMP PBUE"/>
    <property type="match status" value="1"/>
</dbReference>
<dbReference type="Pfam" id="PF07690">
    <property type="entry name" value="MFS_1"/>
    <property type="match status" value="1"/>
</dbReference>
<proteinExistence type="predicted"/>
<feature type="transmembrane region" description="Helical" evidence="6">
    <location>
        <begin position="137"/>
        <end position="155"/>
    </location>
</feature>
<feature type="transmembrane region" description="Helical" evidence="6">
    <location>
        <begin position="12"/>
        <end position="37"/>
    </location>
</feature>
<evidence type="ECO:0000259" key="7">
    <source>
        <dbReference type="PROSITE" id="PS50850"/>
    </source>
</evidence>
<protein>
    <submittedName>
        <fullName evidence="8">MFS transporter</fullName>
    </submittedName>
</protein>
<feature type="transmembrane region" description="Helical" evidence="6">
    <location>
        <begin position="110"/>
        <end position="128"/>
    </location>
</feature>
<feature type="transmembrane region" description="Helical" evidence="6">
    <location>
        <begin position="167"/>
        <end position="185"/>
    </location>
</feature>
<gene>
    <name evidence="8" type="ORF">ENJ46_00405</name>
</gene>
<dbReference type="SUPFAM" id="SSF103473">
    <property type="entry name" value="MFS general substrate transporter"/>
    <property type="match status" value="1"/>
</dbReference>
<feature type="transmembrane region" description="Helical" evidence="6">
    <location>
        <begin position="81"/>
        <end position="104"/>
    </location>
</feature>
<dbReference type="InterPro" id="IPR020846">
    <property type="entry name" value="MFS_dom"/>
</dbReference>
<feature type="transmembrane region" description="Helical" evidence="6">
    <location>
        <begin position="293"/>
        <end position="314"/>
    </location>
</feature>
<feature type="domain" description="Major facilitator superfamily (MFS) profile" evidence="7">
    <location>
        <begin position="172"/>
        <end position="387"/>
    </location>
</feature>
<evidence type="ECO:0000313" key="8">
    <source>
        <dbReference type="EMBL" id="HFB54355.1"/>
    </source>
</evidence>
<keyword evidence="2" id="KW-1003">Cell membrane</keyword>
<dbReference type="InterPro" id="IPR011701">
    <property type="entry name" value="MFS"/>
</dbReference>
<dbReference type="GO" id="GO:0005886">
    <property type="term" value="C:plasma membrane"/>
    <property type="evidence" value="ECO:0007669"/>
    <property type="project" value="UniProtKB-SubCell"/>
</dbReference>
<dbReference type="GO" id="GO:0022857">
    <property type="term" value="F:transmembrane transporter activity"/>
    <property type="evidence" value="ECO:0007669"/>
    <property type="project" value="InterPro"/>
</dbReference>
<keyword evidence="5 6" id="KW-0472">Membrane</keyword>
<dbReference type="InterPro" id="IPR036259">
    <property type="entry name" value="MFS_trans_sf"/>
</dbReference>
<reference evidence="8" key="1">
    <citation type="journal article" date="2020" name="mSystems">
        <title>Genome- and Community-Level Interaction Insights into Carbon Utilization and Element Cycling Functions of Hydrothermarchaeota in Hydrothermal Sediment.</title>
        <authorList>
            <person name="Zhou Z."/>
            <person name="Liu Y."/>
            <person name="Xu W."/>
            <person name="Pan J."/>
            <person name="Luo Z.H."/>
            <person name="Li M."/>
        </authorList>
    </citation>
    <scope>NUCLEOTIDE SEQUENCE [LARGE SCALE GENOMIC DNA]</scope>
    <source>
        <strain evidence="8">HyVt-489</strain>
    </source>
</reference>
<comment type="caution">
    <text evidence="8">The sequence shown here is derived from an EMBL/GenBank/DDBJ whole genome shotgun (WGS) entry which is preliminary data.</text>
</comment>
<evidence type="ECO:0000256" key="1">
    <source>
        <dbReference type="ARBA" id="ARBA00004651"/>
    </source>
</evidence>
<evidence type="ECO:0000256" key="6">
    <source>
        <dbReference type="SAM" id="Phobius"/>
    </source>
</evidence>
<evidence type="ECO:0000256" key="2">
    <source>
        <dbReference type="ARBA" id="ARBA00022475"/>
    </source>
</evidence>
<keyword evidence="4 6" id="KW-1133">Transmembrane helix</keyword>
<feature type="transmembrane region" description="Helical" evidence="6">
    <location>
        <begin position="57"/>
        <end position="74"/>
    </location>
</feature>
<feature type="transmembrane region" description="Helical" evidence="6">
    <location>
        <begin position="326"/>
        <end position="349"/>
    </location>
</feature>
<evidence type="ECO:0000256" key="5">
    <source>
        <dbReference type="ARBA" id="ARBA00023136"/>
    </source>
</evidence>
<dbReference type="PANTHER" id="PTHR43124">
    <property type="entry name" value="PURINE EFFLUX PUMP PBUE"/>
    <property type="match status" value="1"/>
</dbReference>
<name>A0A7C3GCH0_9PROT</name>
<dbReference type="PROSITE" id="PS50850">
    <property type="entry name" value="MFS"/>
    <property type="match status" value="1"/>
</dbReference>
<evidence type="ECO:0000256" key="3">
    <source>
        <dbReference type="ARBA" id="ARBA00022692"/>
    </source>
</evidence>
<dbReference type="AlphaFoldDB" id="A0A7C3GCH0"/>
<sequence>MTLKIPHAAPNGLIAAVFLAFLATAGLFYVNIMAAIVDGLVNGLGLTTVQAGRVGSANIYGAAFGALTSVLFVKRVPWKPLAYVCLISLIIIDLLSTKIGTYSVLLPVRLGHGIIGGILTGTAFAVIARTANPDRSFGMLLFGQFGLGGLAYYQLPQLTPIYGSKSLFIALAIFSLATLAMLPFLDKYPVISANDNKAGRIRMKPFLLTLGAIFLFQAANMGLFAYIFTLGLEYGLDRTYMSKALWLATWVALAGPFLVMTLGQKFGRFWLMFIAMGLTLAGTALFHYSAKPWAYFVANCATGITWGFVIAYLFGMSAEFDKAGRATAFAGFVSKIGLASGPLIAGWVLEGKLGYSGMLNFALIVFFLGMLVMLIPARILDKGRNKA</sequence>
<accession>A0A7C3GCH0</accession>
<dbReference type="Gene3D" id="1.20.1250.20">
    <property type="entry name" value="MFS general substrate transporter like domains"/>
    <property type="match status" value="1"/>
</dbReference>
<dbReference type="Proteomes" id="UP000886042">
    <property type="component" value="Unassembled WGS sequence"/>
</dbReference>